<comment type="caution">
    <text evidence="1">The sequence shown here is derived from an EMBL/GenBank/DDBJ whole genome shotgun (WGS) entry which is preliminary data.</text>
</comment>
<protein>
    <submittedName>
        <fullName evidence="1">16S rRNA methyltransferase</fullName>
    </submittedName>
</protein>
<dbReference type="RefSeq" id="WP_124970619.1">
    <property type="nucleotide sequence ID" value="NZ_BDQK01000013.1"/>
</dbReference>
<gene>
    <name evidence="1" type="ORF">AsFPU1_2211</name>
</gene>
<reference evidence="2" key="1">
    <citation type="submission" date="2017-05" db="EMBL/GenBank/DDBJ databases">
        <title>Physiological properties and genetic analysis related to exopolysaccharide production of fresh-water unicellular cyanobacterium Aphanothece sacrum, Suizenji Nori, that has been cultured as a food source in Japan.</title>
        <authorList>
            <person name="Kanesaki Y."/>
            <person name="Yoshikawa S."/>
            <person name="Ohki K."/>
        </authorList>
    </citation>
    <scope>NUCLEOTIDE SEQUENCE [LARGE SCALE GENOMIC DNA]</scope>
    <source>
        <strain evidence="2">FPU1</strain>
    </source>
</reference>
<organism evidence="1 2">
    <name type="scientific">Aphanothece sacrum FPU1</name>
    <dbReference type="NCBI Taxonomy" id="1920663"/>
    <lineage>
        <taxon>Bacteria</taxon>
        <taxon>Bacillati</taxon>
        <taxon>Cyanobacteriota</taxon>
        <taxon>Cyanophyceae</taxon>
        <taxon>Oscillatoriophycideae</taxon>
        <taxon>Chroococcales</taxon>
        <taxon>Aphanothecaceae</taxon>
        <taxon>Aphanothece</taxon>
    </lineage>
</organism>
<dbReference type="GO" id="GO:0008168">
    <property type="term" value="F:methyltransferase activity"/>
    <property type="evidence" value="ECO:0007669"/>
    <property type="project" value="UniProtKB-KW"/>
</dbReference>
<dbReference type="OrthoDB" id="583538at2"/>
<keyword evidence="1" id="KW-0489">Methyltransferase</keyword>
<sequence>MDSKITDYFTCIVELANIHFESVQFTIDSTPKRSTLRLNAFYKNYKILVTELYSDQSFKYRYYVLKDQFVIAGFDNAPDPRAIRLKYGKIGQEHSGELIPHLHLEDKQELILTQEMNFNLFIDWLIKHHF</sequence>
<proteinExistence type="predicted"/>
<dbReference type="AlphaFoldDB" id="A0A401IHY8"/>
<dbReference type="GO" id="GO:0032259">
    <property type="term" value="P:methylation"/>
    <property type="evidence" value="ECO:0007669"/>
    <property type="project" value="UniProtKB-KW"/>
</dbReference>
<dbReference type="Proteomes" id="UP000287247">
    <property type="component" value="Unassembled WGS sequence"/>
</dbReference>
<name>A0A401IHY8_APHSA</name>
<keyword evidence="1" id="KW-0808">Transferase</keyword>
<evidence type="ECO:0000313" key="2">
    <source>
        <dbReference type="Proteomes" id="UP000287247"/>
    </source>
</evidence>
<evidence type="ECO:0000313" key="1">
    <source>
        <dbReference type="EMBL" id="GBF80806.1"/>
    </source>
</evidence>
<keyword evidence="2" id="KW-1185">Reference proteome</keyword>
<accession>A0A401IHY8</accession>
<dbReference type="EMBL" id="BDQK01000013">
    <property type="protein sequence ID" value="GBF80806.1"/>
    <property type="molecule type" value="Genomic_DNA"/>
</dbReference>